<evidence type="ECO:0000259" key="8">
    <source>
        <dbReference type="PROSITE" id="PS00486"/>
    </source>
</evidence>
<dbReference type="InterPro" id="IPR036678">
    <property type="entry name" value="MutS_con_dom_sf"/>
</dbReference>
<dbReference type="AlphaFoldDB" id="F4P553"/>
<dbReference type="InterPro" id="IPR007860">
    <property type="entry name" value="DNA_mmatch_repair_MutS_con_dom"/>
</dbReference>
<dbReference type="PIRSF" id="PIRSF005813">
    <property type="entry name" value="MSH2"/>
    <property type="match status" value="1"/>
</dbReference>
<protein>
    <recommendedName>
        <fullName evidence="2 7">DNA mismatch repair protein MSH3</fullName>
    </recommendedName>
    <alternativeName>
        <fullName evidence="2 7">DNA mismatch repair protein MSH3</fullName>
    </alternativeName>
</protein>
<dbReference type="Pfam" id="PF05190">
    <property type="entry name" value="MutS_IV"/>
    <property type="match status" value="1"/>
</dbReference>
<evidence type="ECO:0000313" key="10">
    <source>
        <dbReference type="Proteomes" id="UP000007241"/>
    </source>
</evidence>
<keyword evidence="6" id="KW-0469">Meiosis</keyword>
<evidence type="ECO:0000256" key="5">
    <source>
        <dbReference type="ARBA" id="ARBA00023125"/>
    </source>
</evidence>
<evidence type="ECO:0000256" key="6">
    <source>
        <dbReference type="ARBA" id="ARBA00023254"/>
    </source>
</evidence>
<dbReference type="Pfam" id="PF00488">
    <property type="entry name" value="MutS_V"/>
    <property type="match status" value="1"/>
</dbReference>
<keyword evidence="5" id="KW-0238">DNA-binding</keyword>
<dbReference type="FunFam" id="3.30.420.110:FF:000003">
    <property type="entry name" value="mutS protein homolog 4"/>
    <property type="match status" value="1"/>
</dbReference>
<keyword evidence="3" id="KW-0547">Nucleotide-binding</keyword>
<proteinExistence type="inferred from homology"/>
<dbReference type="PANTHER" id="PTHR11361">
    <property type="entry name" value="DNA MISMATCH REPAIR PROTEIN MUTS FAMILY MEMBER"/>
    <property type="match status" value="1"/>
</dbReference>
<organism evidence="9 10">
    <name type="scientific">Batrachochytrium dendrobatidis (strain JAM81 / FGSC 10211)</name>
    <name type="common">Frog chytrid fungus</name>
    <dbReference type="NCBI Taxonomy" id="684364"/>
    <lineage>
        <taxon>Eukaryota</taxon>
        <taxon>Fungi</taxon>
        <taxon>Fungi incertae sedis</taxon>
        <taxon>Chytridiomycota</taxon>
        <taxon>Chytridiomycota incertae sedis</taxon>
        <taxon>Chytridiomycetes</taxon>
        <taxon>Rhizophydiales</taxon>
        <taxon>Rhizophydiales incertae sedis</taxon>
        <taxon>Batrachochytrium</taxon>
    </lineage>
</organism>
<dbReference type="InterPro" id="IPR011184">
    <property type="entry name" value="DNA_mismatch_repair_Msh2"/>
</dbReference>
<dbReference type="EMBL" id="GL882885">
    <property type="protein sequence ID" value="EGF80022.1"/>
    <property type="molecule type" value="Genomic_DNA"/>
</dbReference>
<dbReference type="InParanoid" id="F4P553"/>
<dbReference type="OMA" id="KMTMLYK"/>
<dbReference type="InterPro" id="IPR036187">
    <property type="entry name" value="DNA_mismatch_repair_MutS_sf"/>
</dbReference>
<dbReference type="STRING" id="684364.F4P553"/>
<evidence type="ECO:0000256" key="4">
    <source>
        <dbReference type="ARBA" id="ARBA00022840"/>
    </source>
</evidence>
<reference evidence="9 10" key="1">
    <citation type="submission" date="2009-12" db="EMBL/GenBank/DDBJ databases">
        <title>The draft genome of Batrachochytrium dendrobatidis.</title>
        <authorList>
            <consortium name="US DOE Joint Genome Institute (JGI-PGF)"/>
            <person name="Kuo A."/>
            <person name="Salamov A."/>
            <person name="Schmutz J."/>
            <person name="Lucas S."/>
            <person name="Pitluck S."/>
            <person name="Rosenblum E."/>
            <person name="Stajich J."/>
            <person name="Eisen M."/>
            <person name="Grigoriev I.V."/>
        </authorList>
    </citation>
    <scope>NUCLEOTIDE SEQUENCE [LARGE SCALE GENOMIC DNA]</scope>
    <source>
        <strain evidence="10">JAM81 / FGSC 10211</strain>
    </source>
</reference>
<dbReference type="SMART" id="SM00533">
    <property type="entry name" value="MUTSd"/>
    <property type="match status" value="1"/>
</dbReference>
<dbReference type="GeneID" id="18238827"/>
<dbReference type="SMART" id="SM00534">
    <property type="entry name" value="MUTSac"/>
    <property type="match status" value="1"/>
</dbReference>
<dbReference type="SUPFAM" id="SSF53150">
    <property type="entry name" value="DNA repair protein MutS, domain II"/>
    <property type="match status" value="1"/>
</dbReference>
<evidence type="ECO:0000256" key="2">
    <source>
        <dbReference type="ARBA" id="ARBA00022151"/>
    </source>
</evidence>
<keyword evidence="4" id="KW-0067">ATP-binding</keyword>
<dbReference type="GO" id="GO:0030983">
    <property type="term" value="F:mismatched DNA binding"/>
    <property type="evidence" value="ECO:0007669"/>
    <property type="project" value="InterPro"/>
</dbReference>
<dbReference type="InterPro" id="IPR007861">
    <property type="entry name" value="DNA_mismatch_repair_MutS_clamp"/>
</dbReference>
<evidence type="ECO:0000256" key="1">
    <source>
        <dbReference type="ARBA" id="ARBA00006271"/>
    </source>
</evidence>
<dbReference type="GO" id="GO:0003690">
    <property type="term" value="F:double-stranded DNA binding"/>
    <property type="evidence" value="ECO:0000318"/>
    <property type="project" value="GO_Central"/>
</dbReference>
<dbReference type="OrthoDB" id="276261at2759"/>
<comment type="similarity">
    <text evidence="1">Belongs to the DNA mismatch repair MutS family.</text>
</comment>
<dbReference type="Gene3D" id="3.30.420.110">
    <property type="entry name" value="MutS, connector domain"/>
    <property type="match status" value="1"/>
</dbReference>
<dbReference type="Gene3D" id="3.40.50.300">
    <property type="entry name" value="P-loop containing nucleotide triphosphate hydrolases"/>
    <property type="match status" value="1"/>
</dbReference>
<dbReference type="SUPFAM" id="SSF48334">
    <property type="entry name" value="DNA repair protein MutS, domain III"/>
    <property type="match status" value="1"/>
</dbReference>
<dbReference type="RefSeq" id="XP_006679490.1">
    <property type="nucleotide sequence ID" value="XM_006679427.1"/>
</dbReference>
<dbReference type="Pfam" id="PF05192">
    <property type="entry name" value="MutS_III"/>
    <property type="match status" value="1"/>
</dbReference>
<keyword evidence="10" id="KW-1185">Reference proteome</keyword>
<dbReference type="PANTHER" id="PTHR11361:SF21">
    <property type="entry name" value="MUTS PROTEIN HOMOLOG 4"/>
    <property type="match status" value="1"/>
</dbReference>
<dbReference type="GO" id="GO:0005524">
    <property type="term" value="F:ATP binding"/>
    <property type="evidence" value="ECO:0007669"/>
    <property type="project" value="UniProtKB-KW"/>
</dbReference>
<dbReference type="InterPro" id="IPR027417">
    <property type="entry name" value="P-loop_NTPase"/>
</dbReference>
<dbReference type="GO" id="GO:0140664">
    <property type="term" value="F:ATP-dependent DNA damage sensor activity"/>
    <property type="evidence" value="ECO:0007669"/>
    <property type="project" value="InterPro"/>
</dbReference>
<dbReference type="Pfam" id="PF05188">
    <property type="entry name" value="MutS_II"/>
    <property type="match status" value="1"/>
</dbReference>
<dbReference type="InterPro" id="IPR000432">
    <property type="entry name" value="DNA_mismatch_repair_MutS_C"/>
</dbReference>
<sequence>MVDTTASSTTSTNKDHIRSSTAICSTASYSTAFTSSAARPGTAHTRQHLSCFHVCLVQGRGVVSEVGFAAIDLRTSECIVSQYGDTPTNTKTLHWLSTLDPIQIILATTAIEPTPSKLYQLIDQGMPDSDIVAFNRKFFNDVTGLAAVRQLGLYAHTESLIPGLSTKCYCLSALAALIKYIEKVQNVVFTNRSLKFKFVTIDGIMMIDPATARNLELVYNLRDRQSKNSLFGALNKTKTSMGARLLRISVLQPLFVLKGFLDIDHLISSLIQVNRKQTIKYSEQAINNIIILKHILLQTMPLVTCLNAPTSALLAALELALNQPSINELILTIDKVINKNVKFEKSAIGLRNQRCFAVRSGFNGLLDVARQTFKEATADVHDLVKLYSNTYNLPIKLVYTPTSQYQMQLGEDFISVQNKRLPAEFINSTKKRKQITFTSLKLMSQNDRIQESLTEVYLMGDKIMFDLTAQIREYLSMLYQLSETLALLDMIVSFAAVAKSWNGIRPEFTNTLAIKNGRHPILISMGNTAIKVVPNDVFADSASRLQIITGPNMSGKTTYLRQIALLSILAQIGTFVPAEYISVRLVDCLFSRIGTDDSFEANSSTFMCEMREAAFILSNVTESSLVIIDELGRGTSTSDGFGVCFAICEQLLNTTNAFVFLVTHFEQLAKIFVGADTTGVVVLHLHASTIVARNQDLDSIGMSFSFKVKPGVSTINGYGLLAAQAVGFNADILSCAKKVSDLMYMTRSNKKKKY</sequence>
<feature type="domain" description="DNA mismatch repair proteins mutS family" evidence="8">
    <location>
        <begin position="624"/>
        <end position="640"/>
    </location>
</feature>
<dbReference type="Proteomes" id="UP000007241">
    <property type="component" value="Unassembled WGS sequence"/>
</dbReference>
<name>F4P553_BATDJ</name>
<evidence type="ECO:0000256" key="3">
    <source>
        <dbReference type="ARBA" id="ARBA00022741"/>
    </source>
</evidence>
<evidence type="ECO:0000313" key="9">
    <source>
        <dbReference type="EMBL" id="EGF80022.1"/>
    </source>
</evidence>
<accession>F4P553</accession>
<dbReference type="GO" id="GO:0007131">
    <property type="term" value="P:reciprocal meiotic recombination"/>
    <property type="evidence" value="ECO:0000318"/>
    <property type="project" value="GO_Central"/>
</dbReference>
<dbReference type="GO" id="GO:0006298">
    <property type="term" value="P:mismatch repair"/>
    <property type="evidence" value="ECO:0007669"/>
    <property type="project" value="InterPro"/>
</dbReference>
<dbReference type="FunFam" id="3.40.50.300:FF:000870">
    <property type="entry name" value="MutS protein homolog 4"/>
    <property type="match status" value="1"/>
</dbReference>
<dbReference type="InterPro" id="IPR007696">
    <property type="entry name" value="DNA_mismatch_repair_MutS_core"/>
</dbReference>
<dbReference type="InterPro" id="IPR045076">
    <property type="entry name" value="MutS"/>
</dbReference>
<dbReference type="SUPFAM" id="SSF52540">
    <property type="entry name" value="P-loop containing nucleoside triphosphate hydrolases"/>
    <property type="match status" value="1"/>
</dbReference>
<dbReference type="Gene3D" id="1.10.1420.10">
    <property type="match status" value="2"/>
</dbReference>
<dbReference type="GO" id="GO:0005634">
    <property type="term" value="C:nucleus"/>
    <property type="evidence" value="ECO:0000318"/>
    <property type="project" value="GO_Central"/>
</dbReference>
<evidence type="ECO:0000256" key="7">
    <source>
        <dbReference type="ARBA" id="ARBA00073774"/>
    </source>
</evidence>
<dbReference type="PROSITE" id="PS00486">
    <property type="entry name" value="DNA_MISMATCH_REPAIR_2"/>
    <property type="match status" value="1"/>
</dbReference>
<gene>
    <name evidence="9" type="ORF">BATDEDRAFT_25630</name>
</gene>
<dbReference type="HOGENOM" id="CLU_002472_7_3_1"/>